<dbReference type="InterPro" id="IPR041316">
    <property type="entry name" value="ISP1_C"/>
</dbReference>
<reference evidence="3 4" key="1">
    <citation type="submission" date="2023-10" db="EMBL/GenBank/DDBJ databases">
        <title>Comparative genomics analysis reveals potential genetic determinants of host preference in Cryptosporidium xiaoi.</title>
        <authorList>
            <person name="Xiao L."/>
            <person name="Li J."/>
        </authorList>
    </citation>
    <scope>NUCLEOTIDE SEQUENCE [LARGE SCALE GENOMIC DNA]</scope>
    <source>
        <strain evidence="3 4">52996</strain>
    </source>
</reference>
<evidence type="ECO:0000256" key="1">
    <source>
        <dbReference type="SAM" id="MobiDB-lite"/>
    </source>
</evidence>
<comment type="caution">
    <text evidence="3">The sequence shown here is derived from an EMBL/GenBank/DDBJ whole genome shotgun (WGS) entry which is preliminary data.</text>
</comment>
<protein>
    <submittedName>
        <fullName evidence="3">Apicomplexan CP 15 60K like</fullName>
    </submittedName>
</protein>
<name>A0AAV9XYJ4_9CRYT</name>
<evidence type="ECO:0000259" key="2">
    <source>
        <dbReference type="Pfam" id="PF18161"/>
    </source>
</evidence>
<dbReference type="Gene3D" id="2.30.29.30">
    <property type="entry name" value="Pleckstrin-homology domain (PH domain)/Phosphotyrosine-binding domain (PTB)"/>
    <property type="match status" value="1"/>
</dbReference>
<feature type="region of interest" description="Disordered" evidence="1">
    <location>
        <begin position="185"/>
        <end position="268"/>
    </location>
</feature>
<feature type="domain" description="ISP1 C-terminal" evidence="2">
    <location>
        <begin position="401"/>
        <end position="498"/>
    </location>
</feature>
<proteinExistence type="predicted"/>
<dbReference type="Pfam" id="PF18161">
    <property type="entry name" value="ISP1_C"/>
    <property type="match status" value="1"/>
</dbReference>
<gene>
    <name evidence="3" type="ORF">RS030_1159</name>
</gene>
<sequence>MIDYLLDFLHLCCEFKKSSNDEYIFVFCPVPSDLDDQESDLEGTAVRKYNKIEGTSTRLINDGVLRHWKGREIGSCCCCHLIYEDENIFEKVDMNGDYDNYIRNSLLKRHIEKNKNKKTTFDQKSCSSSKSAQESSNATNADLSDSSCENKEKSHKKCKIKKTPSQIEKELDIIEEKRYKNEVLKSRDEKKIPEGENDEDKNEQPGDTEFQAKKKEENAVLVKTSENNRSKFSKSVTTEIKKSSKSISNLGKRAKPPPRKGEFIESGDKNFMNKGNLLKKYSKEFSEKVEQTNVGTLKSKASLEKINRGLSSKSRMSSQLEEIDNIQNNVASSEVNSRNNSLVEYSDLMEVEGNKANKLNSSKDDCITSDNGYIEGQFEEEEVNFTRDIPTRIMKKKSIIHMKASIILKDGTFLECELVFSTEEEDLSFICDGKIKAVPWKNIKEIFTTKEKLKLVNTKTLLSKDHTLVVALQLMDTGNCIPLKFSSREDKRKFIEFSRSVL</sequence>
<dbReference type="AlphaFoldDB" id="A0AAV9XYJ4"/>
<feature type="region of interest" description="Disordered" evidence="1">
    <location>
        <begin position="118"/>
        <end position="149"/>
    </location>
</feature>
<dbReference type="InterPro" id="IPR011993">
    <property type="entry name" value="PH-like_dom_sf"/>
</dbReference>
<evidence type="ECO:0000313" key="3">
    <source>
        <dbReference type="EMBL" id="KAK6589747.1"/>
    </source>
</evidence>
<dbReference type="Proteomes" id="UP001311799">
    <property type="component" value="Unassembled WGS sequence"/>
</dbReference>
<feature type="compositionally biased region" description="Basic and acidic residues" evidence="1">
    <location>
        <begin position="185"/>
        <end position="194"/>
    </location>
</feature>
<feature type="compositionally biased region" description="Low complexity" evidence="1">
    <location>
        <begin position="125"/>
        <end position="136"/>
    </location>
</feature>
<dbReference type="EMBL" id="JAWDEY010000011">
    <property type="protein sequence ID" value="KAK6589747.1"/>
    <property type="molecule type" value="Genomic_DNA"/>
</dbReference>
<organism evidence="3 4">
    <name type="scientific">Cryptosporidium xiaoi</name>
    <dbReference type="NCBI Taxonomy" id="659607"/>
    <lineage>
        <taxon>Eukaryota</taxon>
        <taxon>Sar</taxon>
        <taxon>Alveolata</taxon>
        <taxon>Apicomplexa</taxon>
        <taxon>Conoidasida</taxon>
        <taxon>Coccidia</taxon>
        <taxon>Eucoccidiorida</taxon>
        <taxon>Eimeriorina</taxon>
        <taxon>Cryptosporidiidae</taxon>
        <taxon>Cryptosporidium</taxon>
    </lineage>
</organism>
<keyword evidence="4" id="KW-1185">Reference proteome</keyword>
<accession>A0AAV9XYJ4</accession>
<feature type="compositionally biased region" description="Basic and acidic residues" evidence="1">
    <location>
        <begin position="259"/>
        <end position="268"/>
    </location>
</feature>
<evidence type="ECO:0000313" key="4">
    <source>
        <dbReference type="Proteomes" id="UP001311799"/>
    </source>
</evidence>
<feature type="compositionally biased region" description="Polar residues" evidence="1">
    <location>
        <begin position="137"/>
        <end position="147"/>
    </location>
</feature>